<keyword evidence="3" id="KW-1185">Reference proteome</keyword>
<comment type="caution">
    <text evidence="2">The sequence shown here is derived from an EMBL/GenBank/DDBJ whole genome shotgun (WGS) entry which is preliminary data.</text>
</comment>
<keyword evidence="1" id="KW-0175">Coiled coil</keyword>
<dbReference type="EMBL" id="JAPDFW010000044">
    <property type="protein sequence ID" value="KAJ5078859.1"/>
    <property type="molecule type" value="Genomic_DNA"/>
</dbReference>
<protein>
    <submittedName>
        <fullName evidence="2">Uncharacterized protein</fullName>
    </submittedName>
</protein>
<evidence type="ECO:0000313" key="2">
    <source>
        <dbReference type="EMBL" id="KAJ5078859.1"/>
    </source>
</evidence>
<proteinExistence type="predicted"/>
<organism evidence="2 3">
    <name type="scientific">Anaeramoeba ignava</name>
    <name type="common">Anaerobic marine amoeba</name>
    <dbReference type="NCBI Taxonomy" id="1746090"/>
    <lineage>
        <taxon>Eukaryota</taxon>
        <taxon>Metamonada</taxon>
        <taxon>Anaeramoebidae</taxon>
        <taxon>Anaeramoeba</taxon>
    </lineage>
</organism>
<dbReference type="AlphaFoldDB" id="A0A9Q0LUP9"/>
<accession>A0A9Q0LUP9</accession>
<sequence length="543" mass="65856">MDQKNQLLQYLFKNHPQYFNLNQTINLNQINWNKIPVNSLIESIQKNEKNFDLSSFIKNQNENQIKNQNENQIKNEEKKIDLNSFQKEFPINYNQISKHEKLIQFIREKLDISENYYQKLVEIHLKSKNELEQISDLNFKLKLLSKISFINQNDWNFFFEWRQHQINIFIYELEKIFKKNSFKNDSQEIISKIQSLNSFGNKEGNDFNQQFYLKRIEEINNDLKQIMNQMKDFENDQKIPLLEDSIMIYFENLIEYFINLQEKVENNTLIFHLEQKEIKKIDSFQKFFSLSNFSTQVIIIKILWKKIKEVFQLEKKFSSKHDQLFLTFQTELKEIQSKEISPFLRGIFQEICSEMLVFMQNLKNYFEHFPEMISNFSKCFIILKTILNSKFNTKKIVKDFLLDHVRNLFPKNENENEQINLEFFGNLKDLIKDDLDFYSGIFFDQYSHVEKLLLKIYSQLYINFLNDFIEKHKYLDNTTLNIWKSGRLLIKFFMKKNISSNQFPNLQQFISQIFIDWMKTNTTNILSYISKIIEDEVFDVESR</sequence>
<gene>
    <name evidence="2" type="ORF">M0811_04582</name>
</gene>
<feature type="coiled-coil region" evidence="1">
    <location>
        <begin position="209"/>
        <end position="236"/>
    </location>
</feature>
<reference evidence="2" key="1">
    <citation type="submission" date="2022-10" db="EMBL/GenBank/DDBJ databases">
        <title>Novel sulphate-reducing endosymbionts in the free-living metamonad Anaeramoeba.</title>
        <authorList>
            <person name="Jerlstrom-Hultqvist J."/>
            <person name="Cepicka I."/>
            <person name="Gallot-Lavallee L."/>
            <person name="Salas-Leiva D."/>
            <person name="Curtis B.A."/>
            <person name="Zahonova K."/>
            <person name="Pipaliya S."/>
            <person name="Dacks J."/>
            <person name="Roger A.J."/>
        </authorList>
    </citation>
    <scope>NUCLEOTIDE SEQUENCE</scope>
    <source>
        <strain evidence="2">BMAN</strain>
    </source>
</reference>
<name>A0A9Q0LUP9_ANAIG</name>
<evidence type="ECO:0000313" key="3">
    <source>
        <dbReference type="Proteomes" id="UP001149090"/>
    </source>
</evidence>
<dbReference type="Proteomes" id="UP001149090">
    <property type="component" value="Unassembled WGS sequence"/>
</dbReference>
<evidence type="ECO:0000256" key="1">
    <source>
        <dbReference type="SAM" id="Coils"/>
    </source>
</evidence>